<feature type="chain" id="PRO_5040515888" evidence="1">
    <location>
        <begin position="21"/>
        <end position="67"/>
    </location>
</feature>
<organism evidence="2 3">
    <name type="scientific">Funneliformis caledonium</name>
    <dbReference type="NCBI Taxonomy" id="1117310"/>
    <lineage>
        <taxon>Eukaryota</taxon>
        <taxon>Fungi</taxon>
        <taxon>Fungi incertae sedis</taxon>
        <taxon>Mucoromycota</taxon>
        <taxon>Glomeromycotina</taxon>
        <taxon>Glomeromycetes</taxon>
        <taxon>Glomerales</taxon>
        <taxon>Glomeraceae</taxon>
        <taxon>Funneliformis</taxon>
    </lineage>
</organism>
<dbReference type="EMBL" id="CAJVPQ010000037">
    <property type="protein sequence ID" value="CAG8439363.1"/>
    <property type="molecule type" value="Genomic_DNA"/>
</dbReference>
<name>A0A9N8YQG0_9GLOM</name>
<keyword evidence="3" id="KW-1185">Reference proteome</keyword>
<gene>
    <name evidence="2" type="ORF">FCALED_LOCUS398</name>
</gene>
<comment type="caution">
    <text evidence="2">The sequence shown here is derived from an EMBL/GenBank/DDBJ whole genome shotgun (WGS) entry which is preliminary data.</text>
</comment>
<dbReference type="Proteomes" id="UP000789570">
    <property type="component" value="Unassembled WGS sequence"/>
</dbReference>
<reference evidence="2" key="1">
    <citation type="submission" date="2021-06" db="EMBL/GenBank/DDBJ databases">
        <authorList>
            <person name="Kallberg Y."/>
            <person name="Tangrot J."/>
            <person name="Rosling A."/>
        </authorList>
    </citation>
    <scope>NUCLEOTIDE SEQUENCE</scope>
    <source>
        <strain evidence="2">UK204</strain>
    </source>
</reference>
<protein>
    <submittedName>
        <fullName evidence="2">13749_t:CDS:1</fullName>
    </submittedName>
</protein>
<sequence>MALVFFSGICWIFCCGSCVGRDTLRAIGLGSPAFTEEEEWEMFEEGADVNNNVDEESVWDNNQETFQ</sequence>
<keyword evidence="1" id="KW-0732">Signal</keyword>
<evidence type="ECO:0000313" key="2">
    <source>
        <dbReference type="EMBL" id="CAG8439363.1"/>
    </source>
</evidence>
<dbReference type="OrthoDB" id="2444256at2759"/>
<accession>A0A9N8YQG0</accession>
<feature type="signal peptide" evidence="1">
    <location>
        <begin position="1"/>
        <end position="20"/>
    </location>
</feature>
<proteinExistence type="predicted"/>
<evidence type="ECO:0000313" key="3">
    <source>
        <dbReference type="Proteomes" id="UP000789570"/>
    </source>
</evidence>
<dbReference type="AlphaFoldDB" id="A0A9N8YQG0"/>
<evidence type="ECO:0000256" key="1">
    <source>
        <dbReference type="SAM" id="SignalP"/>
    </source>
</evidence>